<organism evidence="2 3">
    <name type="scientific">Cinchona calisaya</name>
    <dbReference type="NCBI Taxonomy" id="153742"/>
    <lineage>
        <taxon>Eukaryota</taxon>
        <taxon>Viridiplantae</taxon>
        <taxon>Streptophyta</taxon>
        <taxon>Embryophyta</taxon>
        <taxon>Tracheophyta</taxon>
        <taxon>Spermatophyta</taxon>
        <taxon>Magnoliopsida</taxon>
        <taxon>eudicotyledons</taxon>
        <taxon>Gunneridae</taxon>
        <taxon>Pentapetalae</taxon>
        <taxon>asterids</taxon>
        <taxon>lamiids</taxon>
        <taxon>Gentianales</taxon>
        <taxon>Rubiaceae</taxon>
        <taxon>Cinchonoideae</taxon>
        <taxon>Cinchoneae</taxon>
        <taxon>Cinchona</taxon>
    </lineage>
</organism>
<gene>
    <name evidence="2" type="ORF">ACH5RR_022838</name>
</gene>
<dbReference type="Proteomes" id="UP001630127">
    <property type="component" value="Unassembled WGS sequence"/>
</dbReference>
<proteinExistence type="predicted"/>
<accession>A0ABD2ZAT1</accession>
<keyword evidence="1" id="KW-0175">Coiled coil</keyword>
<dbReference type="EMBL" id="JBJUIK010000010">
    <property type="protein sequence ID" value="KAL3515936.1"/>
    <property type="molecule type" value="Genomic_DNA"/>
</dbReference>
<keyword evidence="3" id="KW-1185">Reference proteome</keyword>
<name>A0ABD2ZAT1_9GENT</name>
<comment type="caution">
    <text evidence="2">The sequence shown here is derived from an EMBL/GenBank/DDBJ whole genome shotgun (WGS) entry which is preliminary data.</text>
</comment>
<evidence type="ECO:0000313" key="3">
    <source>
        <dbReference type="Proteomes" id="UP001630127"/>
    </source>
</evidence>
<dbReference type="AlphaFoldDB" id="A0ABD2ZAT1"/>
<sequence>MIHTSKYQQLHNFFGKLIEVVLSICLAAIQRQVKEISSVNEQKLKSLESIQAKCLSLKIRKAELIKEQVQLEVEMQGANAKIQKINDEMSHNQHLMAHLATK</sequence>
<reference evidence="2 3" key="1">
    <citation type="submission" date="2024-11" db="EMBL/GenBank/DDBJ databases">
        <title>A near-complete genome assembly of Cinchona calisaya.</title>
        <authorList>
            <person name="Lian D.C."/>
            <person name="Zhao X.W."/>
            <person name="Wei L."/>
        </authorList>
    </citation>
    <scope>NUCLEOTIDE SEQUENCE [LARGE SCALE GENOMIC DNA]</scope>
    <source>
        <tissue evidence="2">Nenye</tissue>
    </source>
</reference>
<feature type="coiled-coil region" evidence="1">
    <location>
        <begin position="47"/>
        <end position="88"/>
    </location>
</feature>
<evidence type="ECO:0000313" key="2">
    <source>
        <dbReference type="EMBL" id="KAL3515936.1"/>
    </source>
</evidence>
<evidence type="ECO:0000256" key="1">
    <source>
        <dbReference type="SAM" id="Coils"/>
    </source>
</evidence>
<protein>
    <submittedName>
        <fullName evidence="2">Uncharacterized protein</fullName>
    </submittedName>
</protein>